<dbReference type="PROSITE" id="PS50195">
    <property type="entry name" value="PX"/>
    <property type="match status" value="1"/>
</dbReference>
<evidence type="ECO:0000313" key="2">
    <source>
        <dbReference type="EMBL" id="GMF49299.1"/>
    </source>
</evidence>
<gene>
    <name evidence="2" type="ORF">Pfra01_001943100</name>
</gene>
<protein>
    <submittedName>
        <fullName evidence="2">Unnamed protein product</fullName>
    </submittedName>
</protein>
<evidence type="ECO:0000313" key="3">
    <source>
        <dbReference type="Proteomes" id="UP001165121"/>
    </source>
</evidence>
<sequence>MGPTFTADDSEGRHSLDVELGRRLSQLSDSAKFAVTFNEIQRVVIRGMFDSPEHDGATMYVLGIFLQRSQKGIPASKANESGRARKRRLQLEQDERPEYQVLHRYSDFRTLRRQIGEVVNTAEDHIHPVWCAYCCRVMWFMTYCSFPSRFPNRGVVAAYTGWHHLVTHNRKHKLELFINELLTAAKDESYRHGSMQCERFVAVSQLVQAFLLAPHAQTSYSG</sequence>
<name>A0A9W7CZT2_9STRA</name>
<evidence type="ECO:0000259" key="1">
    <source>
        <dbReference type="PROSITE" id="PS50195"/>
    </source>
</evidence>
<organism evidence="2 3">
    <name type="scientific">Phytophthora fragariaefolia</name>
    <dbReference type="NCBI Taxonomy" id="1490495"/>
    <lineage>
        <taxon>Eukaryota</taxon>
        <taxon>Sar</taxon>
        <taxon>Stramenopiles</taxon>
        <taxon>Oomycota</taxon>
        <taxon>Peronosporomycetes</taxon>
        <taxon>Peronosporales</taxon>
        <taxon>Peronosporaceae</taxon>
        <taxon>Phytophthora</taxon>
    </lineage>
</organism>
<dbReference type="AlphaFoldDB" id="A0A9W7CZT2"/>
<proteinExistence type="predicted"/>
<dbReference type="Gene3D" id="3.30.1520.10">
    <property type="entry name" value="Phox-like domain"/>
    <property type="match status" value="1"/>
</dbReference>
<dbReference type="GO" id="GO:0035091">
    <property type="term" value="F:phosphatidylinositol binding"/>
    <property type="evidence" value="ECO:0007669"/>
    <property type="project" value="InterPro"/>
</dbReference>
<dbReference type="Proteomes" id="UP001165121">
    <property type="component" value="Unassembled WGS sequence"/>
</dbReference>
<accession>A0A9W7CZT2</accession>
<dbReference type="OrthoDB" id="110705at2759"/>
<reference evidence="2" key="1">
    <citation type="submission" date="2023-04" db="EMBL/GenBank/DDBJ databases">
        <title>Phytophthora fragariaefolia NBRC 109709.</title>
        <authorList>
            <person name="Ichikawa N."/>
            <person name="Sato H."/>
            <person name="Tonouchi N."/>
        </authorList>
    </citation>
    <scope>NUCLEOTIDE SEQUENCE</scope>
    <source>
        <strain evidence="2">NBRC 109709</strain>
    </source>
</reference>
<dbReference type="InterPro" id="IPR001683">
    <property type="entry name" value="PX_dom"/>
</dbReference>
<keyword evidence="3" id="KW-1185">Reference proteome</keyword>
<dbReference type="SUPFAM" id="SSF64268">
    <property type="entry name" value="PX domain"/>
    <property type="match status" value="1"/>
</dbReference>
<feature type="domain" description="PX" evidence="1">
    <location>
        <begin position="38"/>
        <end position="218"/>
    </location>
</feature>
<dbReference type="InterPro" id="IPR036871">
    <property type="entry name" value="PX_dom_sf"/>
</dbReference>
<comment type="caution">
    <text evidence="2">The sequence shown here is derived from an EMBL/GenBank/DDBJ whole genome shotgun (WGS) entry which is preliminary data.</text>
</comment>
<dbReference type="EMBL" id="BSXT01002511">
    <property type="protein sequence ID" value="GMF49299.1"/>
    <property type="molecule type" value="Genomic_DNA"/>
</dbReference>